<dbReference type="NCBIfam" id="NF045666">
    <property type="entry name" value="DVU1553_fam_AMP"/>
    <property type="match status" value="1"/>
</dbReference>
<dbReference type="RefSeq" id="WP_218321116.1">
    <property type="nucleotide sequence ID" value="NZ_JAEEGC010000063.1"/>
</dbReference>
<keyword evidence="2" id="KW-0436">Ligase</keyword>
<dbReference type="InterPro" id="IPR053158">
    <property type="entry name" value="CapK_Type1_Caps_Biosynth"/>
</dbReference>
<evidence type="ECO:0000259" key="1">
    <source>
        <dbReference type="Pfam" id="PF00501"/>
    </source>
</evidence>
<dbReference type="Proteomes" id="UP000694308">
    <property type="component" value="Unassembled WGS sequence"/>
</dbReference>
<dbReference type="InterPro" id="IPR000873">
    <property type="entry name" value="AMP-dep_synth/lig_dom"/>
</dbReference>
<name>A0A949U066_9CLOT</name>
<dbReference type="GO" id="GO:0016874">
    <property type="term" value="F:ligase activity"/>
    <property type="evidence" value="ECO:0007669"/>
    <property type="project" value="UniProtKB-KW"/>
</dbReference>
<sequence length="437" mass="50713">MKLTPIEKYIKDKVNIHKNGREELERYQLDKIKESITYVKQHSKFYREHLKDINEDSIKSLKDFENIPFTLPSHVKENPFGFLCVPQKDIVRIVTLRSSGTSGDEKRVYFTEKDLQLTIDFFKHGMQCLANKDDRVLVLLPGEAYGSIGDLLKKALKETEIECFVQGVMVDPKVTAKLIQAENINCIVGIPIQLLHLSRVENEIFKNKIQKVLLSTDYVPETIIKEFTNKSECKVFTHYGMTEMGYGGGVECEALYGYHMREDDLYFEIIDPVTGKTVEDGQYGEVVFTTLTREGMPFIRYRTSDIASFKTKKCPCGTFLKTMDRIKGRMENRIKIDEDEFIYMRELDEIILSFEEVVNYKVYIEEGNVIFLDLITLNEADFYKSSEKILSLIKAIPSIKKSLSKNIIEIVIIYSLDDIVINNTMVKRKIHDYRKRV</sequence>
<dbReference type="AlphaFoldDB" id="A0A949U066"/>
<evidence type="ECO:0000313" key="2">
    <source>
        <dbReference type="EMBL" id="MBV7274048.1"/>
    </source>
</evidence>
<feature type="domain" description="AMP-dependent synthetase/ligase" evidence="1">
    <location>
        <begin position="98"/>
        <end position="288"/>
    </location>
</feature>
<dbReference type="EMBL" id="JAEEGC010000063">
    <property type="protein sequence ID" value="MBV7274048.1"/>
    <property type="molecule type" value="Genomic_DNA"/>
</dbReference>
<dbReference type="Pfam" id="PF00501">
    <property type="entry name" value="AMP-binding"/>
    <property type="match status" value="1"/>
</dbReference>
<protein>
    <submittedName>
        <fullName evidence="2">Phenylacetate--CoA ligase family protein</fullName>
    </submittedName>
</protein>
<reference evidence="2" key="1">
    <citation type="submission" date="2020-12" db="EMBL/GenBank/DDBJ databases">
        <title>Clostridium thailandense sp. nov., a novel acetogenic bacterium isolated from peat land soil in Thailand.</title>
        <authorList>
            <person name="Chaikitkaew S."/>
            <person name="Birkeland N.K."/>
        </authorList>
    </citation>
    <scope>NUCLEOTIDE SEQUENCE</scope>
    <source>
        <strain evidence="2">PL3</strain>
    </source>
</reference>
<gene>
    <name evidence="2" type="ORF">I6U48_14165</name>
</gene>
<dbReference type="PANTHER" id="PTHR36932">
    <property type="entry name" value="CAPSULAR POLYSACCHARIDE BIOSYNTHESIS PROTEIN"/>
    <property type="match status" value="1"/>
</dbReference>
<dbReference type="PANTHER" id="PTHR36932:SF1">
    <property type="entry name" value="CAPSULAR POLYSACCHARIDE BIOSYNTHESIS PROTEIN"/>
    <property type="match status" value="1"/>
</dbReference>
<organism evidence="2 3">
    <name type="scientific">Clostridium thailandense</name>
    <dbReference type="NCBI Taxonomy" id="2794346"/>
    <lineage>
        <taxon>Bacteria</taxon>
        <taxon>Bacillati</taxon>
        <taxon>Bacillota</taxon>
        <taxon>Clostridia</taxon>
        <taxon>Eubacteriales</taxon>
        <taxon>Clostridiaceae</taxon>
        <taxon>Clostridium</taxon>
    </lineage>
</organism>
<keyword evidence="3" id="KW-1185">Reference proteome</keyword>
<accession>A0A949U066</accession>
<evidence type="ECO:0000313" key="3">
    <source>
        <dbReference type="Proteomes" id="UP000694308"/>
    </source>
</evidence>
<comment type="caution">
    <text evidence="2">The sequence shown here is derived from an EMBL/GenBank/DDBJ whole genome shotgun (WGS) entry which is preliminary data.</text>
</comment>
<proteinExistence type="predicted"/>